<dbReference type="SUPFAM" id="SSF53474">
    <property type="entry name" value="alpha/beta-Hydrolases"/>
    <property type="match status" value="1"/>
</dbReference>
<dbReference type="PANTHER" id="PTHR48081">
    <property type="entry name" value="AB HYDROLASE SUPERFAMILY PROTEIN C4A8.06C"/>
    <property type="match status" value="1"/>
</dbReference>
<dbReference type="Proteomes" id="UP000269438">
    <property type="component" value="Unassembled WGS sequence"/>
</dbReference>
<keyword evidence="1 4" id="KW-0378">Hydrolase</keyword>
<dbReference type="RefSeq" id="WP_121687573.1">
    <property type="nucleotide sequence ID" value="NZ_RCUY01000002.1"/>
</dbReference>
<evidence type="ECO:0000313" key="4">
    <source>
        <dbReference type="EMBL" id="RLP83952.1"/>
    </source>
</evidence>
<feature type="transmembrane region" description="Helical" evidence="2">
    <location>
        <begin position="12"/>
        <end position="34"/>
    </location>
</feature>
<dbReference type="Pfam" id="PF20434">
    <property type="entry name" value="BD-FAE"/>
    <property type="match status" value="1"/>
</dbReference>
<protein>
    <submittedName>
        <fullName evidence="4">Alpha/beta hydrolase</fullName>
    </submittedName>
</protein>
<gene>
    <name evidence="4" type="ORF">D9V34_03895</name>
</gene>
<evidence type="ECO:0000256" key="1">
    <source>
        <dbReference type="ARBA" id="ARBA00022801"/>
    </source>
</evidence>
<dbReference type="InterPro" id="IPR050300">
    <property type="entry name" value="GDXG_lipolytic_enzyme"/>
</dbReference>
<accession>A0A3L7AXI5</accession>
<dbReference type="PANTHER" id="PTHR48081:SF6">
    <property type="entry name" value="PEPTIDASE S9 PROLYL OLIGOPEPTIDASE CATALYTIC DOMAIN-CONTAINING PROTEIN"/>
    <property type="match status" value="1"/>
</dbReference>
<organism evidence="4 5">
    <name type="scientific">Mycetocola lacteus</name>
    <dbReference type="NCBI Taxonomy" id="76637"/>
    <lineage>
        <taxon>Bacteria</taxon>
        <taxon>Bacillati</taxon>
        <taxon>Actinomycetota</taxon>
        <taxon>Actinomycetes</taxon>
        <taxon>Micrococcales</taxon>
        <taxon>Microbacteriaceae</taxon>
        <taxon>Mycetocola</taxon>
    </lineage>
</organism>
<evidence type="ECO:0000259" key="3">
    <source>
        <dbReference type="Pfam" id="PF20434"/>
    </source>
</evidence>
<sequence>MTELSWGRRHPFLRVIAIILAIIVGLATLTWTAFRVSPWPSALVVRSMFDRGGEEMNAALKQRADALAVQVTSDVNYGDERDTVLDIYRPQNAGSTPLPTIVWVHGGGWISGDKGQIANYLKILAAEGFTVVGVNYSIAPGATYPTPVVQTMSALGFLLHDAREFGIDPTNFVLAGDSAGSQIAAQVATIITNPEYAREVAIDASIPASSLRGTVLACGAYDLSLANVEGPFGDFLKTVLWSYTGTRDYASDPRTRTASVLNYVDKNFPPSFFTAGNADSLAPQSEAMADRLTGLGVEVETLFYPKDHEPALQHEYQFDLSNADGEEALARIVAFVHAQTGPRS</sequence>
<proteinExistence type="predicted"/>
<keyword evidence="5" id="KW-1185">Reference proteome</keyword>
<dbReference type="EMBL" id="RCUY01000002">
    <property type="protein sequence ID" value="RLP83952.1"/>
    <property type="molecule type" value="Genomic_DNA"/>
</dbReference>
<comment type="caution">
    <text evidence="4">The sequence shown here is derived from an EMBL/GenBank/DDBJ whole genome shotgun (WGS) entry which is preliminary data.</text>
</comment>
<dbReference type="InterPro" id="IPR049492">
    <property type="entry name" value="BD-FAE-like_dom"/>
</dbReference>
<evidence type="ECO:0000313" key="5">
    <source>
        <dbReference type="Proteomes" id="UP000269438"/>
    </source>
</evidence>
<dbReference type="Gene3D" id="3.40.50.1820">
    <property type="entry name" value="alpha/beta hydrolase"/>
    <property type="match status" value="1"/>
</dbReference>
<feature type="domain" description="BD-FAE-like" evidence="3">
    <location>
        <begin position="85"/>
        <end position="288"/>
    </location>
</feature>
<keyword evidence="2" id="KW-0472">Membrane</keyword>
<dbReference type="OrthoDB" id="9803828at2"/>
<dbReference type="GO" id="GO:0016787">
    <property type="term" value="F:hydrolase activity"/>
    <property type="evidence" value="ECO:0007669"/>
    <property type="project" value="UniProtKB-KW"/>
</dbReference>
<dbReference type="InterPro" id="IPR029058">
    <property type="entry name" value="AB_hydrolase_fold"/>
</dbReference>
<reference evidence="4 5" key="1">
    <citation type="submission" date="2018-10" db="EMBL/GenBank/DDBJ databases">
        <authorList>
            <person name="Li J."/>
        </authorList>
    </citation>
    <scope>NUCLEOTIDE SEQUENCE [LARGE SCALE GENOMIC DNA]</scope>
    <source>
        <strain evidence="4 5">JCM 11654</strain>
    </source>
</reference>
<evidence type="ECO:0000256" key="2">
    <source>
        <dbReference type="SAM" id="Phobius"/>
    </source>
</evidence>
<dbReference type="AlphaFoldDB" id="A0A3L7AXI5"/>
<name>A0A3L7AXI5_9MICO</name>
<keyword evidence="2" id="KW-1133">Transmembrane helix</keyword>
<keyword evidence="2" id="KW-0812">Transmembrane</keyword>